<name>A0ABV7HFC0_9GAMM</name>
<keyword evidence="8" id="KW-1185">Reference proteome</keyword>
<gene>
    <name evidence="7" type="ORF">ACFOEK_03295</name>
</gene>
<dbReference type="SUPFAM" id="SSF53335">
    <property type="entry name" value="S-adenosyl-L-methionine-dependent methyltransferases"/>
    <property type="match status" value="1"/>
</dbReference>
<dbReference type="PRINTS" id="PR00996">
    <property type="entry name" value="CHERMTFRASE"/>
</dbReference>
<dbReference type="RefSeq" id="WP_386716113.1">
    <property type="nucleotide sequence ID" value="NZ_JBHRSZ010000002.1"/>
</dbReference>
<sequence length="271" mass="31532">MAEFTHNDFVRIQRWFYDHTSINLKDNKKALVSARWQKRITQHGFSSLGEYFDFLNNDQSGVEEEIAINLLTTNETYFFREPKHFEFMERVIIPRLLTTATDRCVRIWSAAASTGQEAYTIALEFAQHYGIQRNWKILGTDVNSEVIRTAKRGVYTLEASKRIPLELLKMYGAKGVGKDIGWFRFKDELRSKVNFTCHNLMKPLPTNTDFDVIFLRNVLIYFDLDDKKAIVNNMVDKLRPGAWLLVGHSESISGYNDQLIQLKPGCYQKQD</sequence>
<dbReference type="GO" id="GO:0008168">
    <property type="term" value="F:methyltransferase activity"/>
    <property type="evidence" value="ECO:0007669"/>
    <property type="project" value="UniProtKB-KW"/>
</dbReference>
<dbReference type="InterPro" id="IPR022642">
    <property type="entry name" value="CheR_C"/>
</dbReference>
<dbReference type="PROSITE" id="PS50123">
    <property type="entry name" value="CHER"/>
    <property type="match status" value="1"/>
</dbReference>
<dbReference type="Pfam" id="PF01739">
    <property type="entry name" value="CheR"/>
    <property type="match status" value="1"/>
</dbReference>
<dbReference type="InterPro" id="IPR029063">
    <property type="entry name" value="SAM-dependent_MTases_sf"/>
</dbReference>
<dbReference type="SUPFAM" id="SSF47757">
    <property type="entry name" value="Chemotaxis receptor methyltransferase CheR, N-terminal domain"/>
    <property type="match status" value="1"/>
</dbReference>
<accession>A0ABV7HFC0</accession>
<dbReference type="InterPro" id="IPR026024">
    <property type="entry name" value="Chemotaxis_MeTrfase_CheR"/>
</dbReference>
<dbReference type="SMART" id="SM00138">
    <property type="entry name" value="MeTrc"/>
    <property type="match status" value="1"/>
</dbReference>
<evidence type="ECO:0000256" key="1">
    <source>
        <dbReference type="ARBA" id="ARBA00001541"/>
    </source>
</evidence>
<dbReference type="InterPro" id="IPR050903">
    <property type="entry name" value="Bact_Chemotaxis_MeTrfase"/>
</dbReference>
<dbReference type="Pfam" id="PF03705">
    <property type="entry name" value="CheR_N"/>
    <property type="match status" value="1"/>
</dbReference>
<keyword evidence="4 5" id="KW-0949">S-adenosyl-L-methionine</keyword>
<dbReference type="Proteomes" id="UP001595476">
    <property type="component" value="Unassembled WGS sequence"/>
</dbReference>
<keyword evidence="3 5" id="KW-0808">Transferase</keyword>
<evidence type="ECO:0000256" key="2">
    <source>
        <dbReference type="ARBA" id="ARBA00022603"/>
    </source>
</evidence>
<organism evidence="7 8">
    <name type="scientific">Litoribrevibacter euphylliae</name>
    <dbReference type="NCBI Taxonomy" id="1834034"/>
    <lineage>
        <taxon>Bacteria</taxon>
        <taxon>Pseudomonadati</taxon>
        <taxon>Pseudomonadota</taxon>
        <taxon>Gammaproteobacteria</taxon>
        <taxon>Oceanospirillales</taxon>
        <taxon>Oceanospirillaceae</taxon>
        <taxon>Litoribrevibacter</taxon>
    </lineage>
</organism>
<evidence type="ECO:0000256" key="5">
    <source>
        <dbReference type="PIRNR" id="PIRNR000410"/>
    </source>
</evidence>
<dbReference type="CDD" id="cd02440">
    <property type="entry name" value="AdoMet_MTases"/>
    <property type="match status" value="1"/>
</dbReference>
<evidence type="ECO:0000313" key="8">
    <source>
        <dbReference type="Proteomes" id="UP001595476"/>
    </source>
</evidence>
<protein>
    <recommendedName>
        <fullName evidence="5">Chemotaxis protein methyltransferase</fullName>
        <ecNumber evidence="5">2.1.1.80</ecNumber>
    </recommendedName>
</protein>
<evidence type="ECO:0000256" key="3">
    <source>
        <dbReference type="ARBA" id="ARBA00022679"/>
    </source>
</evidence>
<reference evidence="8" key="1">
    <citation type="journal article" date="2019" name="Int. J. Syst. Evol. Microbiol.">
        <title>The Global Catalogue of Microorganisms (GCM) 10K type strain sequencing project: providing services to taxonomists for standard genome sequencing and annotation.</title>
        <authorList>
            <consortium name="The Broad Institute Genomics Platform"/>
            <consortium name="The Broad Institute Genome Sequencing Center for Infectious Disease"/>
            <person name="Wu L."/>
            <person name="Ma J."/>
        </authorList>
    </citation>
    <scope>NUCLEOTIDE SEQUENCE [LARGE SCALE GENOMIC DNA]</scope>
    <source>
        <strain evidence="8">KCTC 52438</strain>
    </source>
</reference>
<comment type="caution">
    <text evidence="7">The sequence shown here is derived from an EMBL/GenBank/DDBJ whole genome shotgun (WGS) entry which is preliminary data.</text>
</comment>
<dbReference type="PANTHER" id="PTHR24422:SF26">
    <property type="entry name" value="CHEMOTAXIS PROTEIN METHYLTRANSFERASE"/>
    <property type="match status" value="1"/>
</dbReference>
<dbReference type="InterPro" id="IPR000780">
    <property type="entry name" value="CheR_MeTrfase"/>
</dbReference>
<dbReference type="InterPro" id="IPR022641">
    <property type="entry name" value="CheR_N"/>
</dbReference>
<dbReference type="EMBL" id="JBHRSZ010000002">
    <property type="protein sequence ID" value="MFC3150042.1"/>
    <property type="molecule type" value="Genomic_DNA"/>
</dbReference>
<dbReference type="InterPro" id="IPR036804">
    <property type="entry name" value="CheR_N_sf"/>
</dbReference>
<comment type="catalytic activity">
    <reaction evidence="1 5">
        <text>L-glutamyl-[protein] + S-adenosyl-L-methionine = [protein]-L-glutamate 5-O-methyl ester + S-adenosyl-L-homocysteine</text>
        <dbReference type="Rhea" id="RHEA:24452"/>
        <dbReference type="Rhea" id="RHEA-COMP:10208"/>
        <dbReference type="Rhea" id="RHEA-COMP:10311"/>
        <dbReference type="ChEBI" id="CHEBI:29973"/>
        <dbReference type="ChEBI" id="CHEBI:57856"/>
        <dbReference type="ChEBI" id="CHEBI:59789"/>
        <dbReference type="ChEBI" id="CHEBI:82795"/>
        <dbReference type="EC" id="2.1.1.80"/>
    </reaction>
</comment>
<dbReference type="GO" id="GO:0032259">
    <property type="term" value="P:methylation"/>
    <property type="evidence" value="ECO:0007669"/>
    <property type="project" value="UniProtKB-KW"/>
</dbReference>
<dbReference type="PANTHER" id="PTHR24422">
    <property type="entry name" value="CHEMOTAXIS PROTEIN METHYLTRANSFERASE"/>
    <property type="match status" value="1"/>
</dbReference>
<proteinExistence type="predicted"/>
<evidence type="ECO:0000259" key="6">
    <source>
        <dbReference type="PROSITE" id="PS50123"/>
    </source>
</evidence>
<feature type="domain" description="CheR-type methyltransferase" evidence="6">
    <location>
        <begin position="1"/>
        <end position="271"/>
    </location>
</feature>
<dbReference type="Gene3D" id="1.10.155.10">
    <property type="entry name" value="Chemotaxis receptor methyltransferase CheR, N-terminal domain"/>
    <property type="match status" value="1"/>
</dbReference>
<keyword evidence="2 5" id="KW-0489">Methyltransferase</keyword>
<dbReference type="Gene3D" id="3.40.50.150">
    <property type="entry name" value="Vaccinia Virus protein VP39"/>
    <property type="match status" value="1"/>
</dbReference>
<evidence type="ECO:0000256" key="4">
    <source>
        <dbReference type="ARBA" id="ARBA00022691"/>
    </source>
</evidence>
<dbReference type="EC" id="2.1.1.80" evidence="5"/>
<comment type="function">
    <text evidence="5">Methylation of the membrane-bound methyl-accepting chemotaxis proteins (MCP) to form gamma-glutamyl methyl ester residues in MCP.</text>
</comment>
<dbReference type="PIRSF" id="PIRSF000410">
    <property type="entry name" value="CheR"/>
    <property type="match status" value="1"/>
</dbReference>
<evidence type="ECO:0000313" key="7">
    <source>
        <dbReference type="EMBL" id="MFC3150042.1"/>
    </source>
</evidence>